<evidence type="ECO:0000313" key="1">
    <source>
        <dbReference type="EMBL" id="KAK5792522.1"/>
    </source>
</evidence>
<sequence>MGRPIRGTFQNKVEIETPIEEVGCDVPNSDHEDHRIIVNHLKLNDNSQQGYGIGYHENGLNMSKVSLVQLT</sequence>
<proteinExistence type="predicted"/>
<organism evidence="1 2">
    <name type="scientific">Gossypium arboreum</name>
    <name type="common">Tree cotton</name>
    <name type="synonym">Gossypium nanking</name>
    <dbReference type="NCBI Taxonomy" id="29729"/>
    <lineage>
        <taxon>Eukaryota</taxon>
        <taxon>Viridiplantae</taxon>
        <taxon>Streptophyta</taxon>
        <taxon>Embryophyta</taxon>
        <taxon>Tracheophyta</taxon>
        <taxon>Spermatophyta</taxon>
        <taxon>Magnoliopsida</taxon>
        <taxon>eudicotyledons</taxon>
        <taxon>Gunneridae</taxon>
        <taxon>Pentapetalae</taxon>
        <taxon>rosids</taxon>
        <taxon>malvids</taxon>
        <taxon>Malvales</taxon>
        <taxon>Malvaceae</taxon>
        <taxon>Malvoideae</taxon>
        <taxon>Gossypium</taxon>
    </lineage>
</organism>
<accession>A0ABR0NBZ1</accession>
<reference evidence="1 2" key="1">
    <citation type="submission" date="2023-03" db="EMBL/GenBank/DDBJ databases">
        <title>WGS of Gossypium arboreum.</title>
        <authorList>
            <person name="Yu D."/>
        </authorList>
    </citation>
    <scope>NUCLEOTIDE SEQUENCE [LARGE SCALE GENOMIC DNA]</scope>
    <source>
        <tissue evidence="1">Leaf</tissue>
    </source>
</reference>
<name>A0ABR0NBZ1_GOSAR</name>
<dbReference type="Proteomes" id="UP001358586">
    <property type="component" value="Chromosome 10"/>
</dbReference>
<protein>
    <submittedName>
        <fullName evidence="1">Uncharacterized protein</fullName>
    </submittedName>
</protein>
<evidence type="ECO:0000313" key="2">
    <source>
        <dbReference type="Proteomes" id="UP001358586"/>
    </source>
</evidence>
<gene>
    <name evidence="1" type="ORF">PVK06_033637</name>
</gene>
<dbReference type="EMBL" id="JARKNE010000010">
    <property type="protein sequence ID" value="KAK5792522.1"/>
    <property type="molecule type" value="Genomic_DNA"/>
</dbReference>
<comment type="caution">
    <text evidence="1">The sequence shown here is derived from an EMBL/GenBank/DDBJ whole genome shotgun (WGS) entry which is preliminary data.</text>
</comment>
<keyword evidence="2" id="KW-1185">Reference proteome</keyword>